<evidence type="ECO:0000256" key="1">
    <source>
        <dbReference type="SAM" id="Phobius"/>
    </source>
</evidence>
<keyword evidence="1" id="KW-0472">Membrane</keyword>
<dbReference type="RefSeq" id="WP_188433734.1">
    <property type="nucleotide sequence ID" value="NZ_BMEX01000031.1"/>
</dbReference>
<gene>
    <name evidence="2" type="ORF">GCM10007416_34610</name>
</gene>
<organism evidence="2 3">
    <name type="scientific">Kroppenstedtia guangzhouensis</name>
    <dbReference type="NCBI Taxonomy" id="1274356"/>
    <lineage>
        <taxon>Bacteria</taxon>
        <taxon>Bacillati</taxon>
        <taxon>Bacillota</taxon>
        <taxon>Bacilli</taxon>
        <taxon>Bacillales</taxon>
        <taxon>Thermoactinomycetaceae</taxon>
        <taxon>Kroppenstedtia</taxon>
    </lineage>
</organism>
<keyword evidence="3" id="KW-1185">Reference proteome</keyword>
<sequence length="101" mass="12164">MEDNKIKIEVMGKTTFVRIKLNEQDINYFYEKINEMDWFEDSFTWGYNSNEGKTVLAFKMEKTVSKKRREKTKWLLDVIIFLLCILGAVYLFQILFTLFVN</sequence>
<dbReference type="EMBL" id="BMEX01000031">
    <property type="protein sequence ID" value="GGA58463.1"/>
    <property type="molecule type" value="Genomic_DNA"/>
</dbReference>
<dbReference type="Proteomes" id="UP000617979">
    <property type="component" value="Unassembled WGS sequence"/>
</dbReference>
<accession>A0ABQ1H4J3</accession>
<keyword evidence="1" id="KW-0812">Transmembrane</keyword>
<proteinExistence type="predicted"/>
<evidence type="ECO:0000313" key="2">
    <source>
        <dbReference type="EMBL" id="GGA58463.1"/>
    </source>
</evidence>
<name>A0ABQ1H4J3_9BACL</name>
<reference evidence="3" key="1">
    <citation type="journal article" date="2019" name="Int. J. Syst. Evol. Microbiol.">
        <title>The Global Catalogue of Microorganisms (GCM) 10K type strain sequencing project: providing services to taxonomists for standard genome sequencing and annotation.</title>
        <authorList>
            <consortium name="The Broad Institute Genomics Platform"/>
            <consortium name="The Broad Institute Genome Sequencing Center for Infectious Disease"/>
            <person name="Wu L."/>
            <person name="Ma J."/>
        </authorList>
    </citation>
    <scope>NUCLEOTIDE SEQUENCE [LARGE SCALE GENOMIC DNA]</scope>
    <source>
        <strain evidence="3">CGMCC 1.12404</strain>
    </source>
</reference>
<comment type="caution">
    <text evidence="2">The sequence shown here is derived from an EMBL/GenBank/DDBJ whole genome shotgun (WGS) entry which is preliminary data.</text>
</comment>
<feature type="transmembrane region" description="Helical" evidence="1">
    <location>
        <begin position="74"/>
        <end position="100"/>
    </location>
</feature>
<evidence type="ECO:0000313" key="3">
    <source>
        <dbReference type="Proteomes" id="UP000617979"/>
    </source>
</evidence>
<protein>
    <submittedName>
        <fullName evidence="2">Uncharacterized protein</fullName>
    </submittedName>
</protein>
<keyword evidence="1" id="KW-1133">Transmembrane helix</keyword>